<feature type="compositionally biased region" description="Low complexity" evidence="1">
    <location>
        <begin position="9"/>
        <end position="23"/>
    </location>
</feature>
<dbReference type="PANTHER" id="PTHR15904">
    <property type="entry name" value="FAM13"/>
    <property type="match status" value="1"/>
</dbReference>
<gene>
    <name evidence="3" type="ORF">OLEA9_A009410</name>
</gene>
<feature type="compositionally biased region" description="Basic and acidic residues" evidence="1">
    <location>
        <begin position="171"/>
        <end position="185"/>
    </location>
</feature>
<evidence type="ECO:0000313" key="3">
    <source>
        <dbReference type="EMBL" id="CAA3006416.1"/>
    </source>
</evidence>
<dbReference type="InterPro" id="IPR000198">
    <property type="entry name" value="RhoGAP_dom"/>
</dbReference>
<reference evidence="3 4" key="1">
    <citation type="submission" date="2019-12" db="EMBL/GenBank/DDBJ databases">
        <authorList>
            <person name="Alioto T."/>
            <person name="Alioto T."/>
            <person name="Gomez Garrido J."/>
        </authorList>
    </citation>
    <scope>NUCLEOTIDE SEQUENCE [LARGE SCALE GENOMIC DNA]</scope>
</reference>
<feature type="compositionally biased region" description="Low complexity" evidence="1">
    <location>
        <begin position="908"/>
        <end position="929"/>
    </location>
</feature>
<feature type="compositionally biased region" description="Low complexity" evidence="1">
    <location>
        <begin position="1328"/>
        <end position="1342"/>
    </location>
</feature>
<feature type="region of interest" description="Disordered" evidence="1">
    <location>
        <begin position="1675"/>
        <end position="1762"/>
    </location>
</feature>
<dbReference type="OrthoDB" id="19923at2759"/>
<feature type="compositionally biased region" description="Basic and acidic residues" evidence="1">
    <location>
        <begin position="1093"/>
        <end position="1109"/>
    </location>
</feature>
<feature type="region of interest" description="Disordered" evidence="1">
    <location>
        <begin position="1198"/>
        <end position="1346"/>
    </location>
</feature>
<feature type="compositionally biased region" description="Polar residues" evidence="1">
    <location>
        <begin position="1730"/>
        <end position="1741"/>
    </location>
</feature>
<feature type="compositionally biased region" description="Basic residues" evidence="1">
    <location>
        <begin position="852"/>
        <end position="865"/>
    </location>
</feature>
<dbReference type="Pfam" id="PF00620">
    <property type="entry name" value="RhoGAP"/>
    <property type="match status" value="2"/>
</dbReference>
<dbReference type="InterPro" id="IPR008936">
    <property type="entry name" value="Rho_GTPase_activation_prot"/>
</dbReference>
<feature type="compositionally biased region" description="Basic and acidic residues" evidence="1">
    <location>
        <begin position="1743"/>
        <end position="1755"/>
    </location>
</feature>
<feature type="compositionally biased region" description="Acidic residues" evidence="1">
    <location>
        <begin position="886"/>
        <end position="907"/>
    </location>
</feature>
<feature type="compositionally biased region" description="Low complexity" evidence="1">
    <location>
        <begin position="145"/>
        <end position="165"/>
    </location>
</feature>
<comment type="caution">
    <text evidence="3">The sequence shown here is derived from an EMBL/GenBank/DDBJ whole genome shotgun (WGS) entry which is preliminary data.</text>
</comment>
<feature type="compositionally biased region" description="Basic and acidic residues" evidence="1">
    <location>
        <begin position="1248"/>
        <end position="1258"/>
    </location>
</feature>
<feature type="region of interest" description="Disordered" evidence="1">
    <location>
        <begin position="109"/>
        <end position="240"/>
    </location>
</feature>
<dbReference type="CDD" id="cd00159">
    <property type="entry name" value="RhoGAP"/>
    <property type="match status" value="1"/>
</dbReference>
<name>A0A8S0TNI7_OLEEU</name>
<dbReference type="InterPro" id="IPR039102">
    <property type="entry name" value="FAM13"/>
</dbReference>
<dbReference type="PROSITE" id="PS50238">
    <property type="entry name" value="RHOGAP"/>
    <property type="match status" value="1"/>
</dbReference>
<feature type="compositionally biased region" description="Low complexity" evidence="1">
    <location>
        <begin position="823"/>
        <end position="833"/>
    </location>
</feature>
<feature type="region of interest" description="Disordered" evidence="1">
    <location>
        <begin position="823"/>
        <end position="1161"/>
    </location>
</feature>
<dbReference type="Proteomes" id="UP000594638">
    <property type="component" value="Unassembled WGS sequence"/>
</dbReference>
<dbReference type="SUPFAM" id="SSF48350">
    <property type="entry name" value="GTPase activation domain, GAP"/>
    <property type="match status" value="1"/>
</dbReference>
<organism evidence="3 4">
    <name type="scientific">Olea europaea subsp. europaea</name>
    <dbReference type="NCBI Taxonomy" id="158383"/>
    <lineage>
        <taxon>Eukaryota</taxon>
        <taxon>Viridiplantae</taxon>
        <taxon>Streptophyta</taxon>
        <taxon>Embryophyta</taxon>
        <taxon>Tracheophyta</taxon>
        <taxon>Spermatophyta</taxon>
        <taxon>Magnoliopsida</taxon>
        <taxon>eudicotyledons</taxon>
        <taxon>Gunneridae</taxon>
        <taxon>Pentapetalae</taxon>
        <taxon>asterids</taxon>
        <taxon>lamiids</taxon>
        <taxon>Lamiales</taxon>
        <taxon>Oleaceae</taxon>
        <taxon>Oleeae</taxon>
        <taxon>Olea</taxon>
    </lineage>
</organism>
<feature type="domain" description="Rho-GAP" evidence="2">
    <location>
        <begin position="521"/>
        <end position="757"/>
    </location>
</feature>
<dbReference type="SMART" id="SM00324">
    <property type="entry name" value="RhoGAP"/>
    <property type="match status" value="1"/>
</dbReference>
<sequence>MSQHAARQTTSNENSSSATSTTTRLGRDERRSSVAAENVIPAQHKQQQQTSVGRADPRKPLSAVMSEDYLTSAPFLNRFASSPETTASIASTAVTSSTNQKLSFLSKFARSEVKTSKSIDKSHTSGQQQQQQQQLSSKTTGDFFGAAAAGSARATSGAGGTSTRANNENDDSPRTRSLDKNEKIEGASPPEAGRSHHHHHQTQSDKRKQTNGSAEHSTRDSVPAKSDKDEEAHDDDDNQVLPAWPSRIEAAAALEPALVQHQVYSLKDYSQVSGPSEPAARQVASSAETKTATTTATATGGARGLQKSMSQDRKVGSRNKRMSECTLTGAASMDAKTASSGRQRRLPSMISGGSGGGGKISGASPGQVVAGSGTGSSTSAAMGPAASVNSLLLPATAATATTASGKTSSLAGESRIDRMRKLFVSPLSLRGSTGVSSAKSATATGTPSTHSRLSLQAGANMLNKPHHLMHMYRARVGAGGHHASRRSPMRQKQATMKGFRVYGCPLSMANTMYPITCFGRPDIYKQQAVPYILARLCNYIEENSSQLTHEGIFRVSGNARLMEKLKTLFDHLGDAPLESESVDVATSASMLKMYLRELPEPLIPTRMNYYFFTLAKKYQSLLFKSGGGVNGFRVSDNMITTTMTSSSAATGGIANEPSSISDGQSTLDRHRLAFMRDLTKLIRKLPIENYNLLKYLACFLHRISLKQNSNKMSAEALGIVFGPNVFRIRSESYKGLKEQELSNQIMASIISNYKQLFDCELTDPLGNLVKSDEFLNLSGLSATRESLSGPADQTGGSRIASGEVGALISTAAAAAARGAPAAASASSSSAGPPTTVPHPAPATPSSDSALHQHQHQHHHHGHTRASRGCPSHGHAPARVHYQHSDEGEDSDDEDATNPDDDECDDDGSYSPSSGSGSYCSSLASDSAGSTYEGDVEAERGYDEDDEDDDDDEDDELDDDEEEEDEDEFARANSDTSSECASETSYTPSSSHSDSDVDDAEGAELSSSNFSSNPSLAGLALANEETNEADVDLDGEHVVRPAAATAPSHRPCQVCKRRESAHLEQANKLQQRDNLQLHHHQRASHHGPTSGPARRSDLPKHGEVEGKEPAADTEDQLSVRPAGRSAAHGMSTRRKRAAAPAAVEGPPSRRQILHTPGQGQQQLALASSDFALHLAAAEQRQLEEPKTGPAERLLTRYAGPSAASQPSSNTLGQPPPPPTRQAQQPRKPGLLLRRRSSSASSLLRIARHRTGDGGREHLNPTKPRHGSTRSEAHKRCQHAARGSERHQTGGAVQPSARAFNRKSRSKSHHSHNHSHHYHHSASSKRGDPVDAQQQVRAQQQQPPRWRRPDWCVPAKLLAMNLSPEDRRDLVWEYISANLLAEMGSPPPSSTANANEMGERFFAGQALRSYNSDETLMRSQAYHLSSASAAAAAAAALDPSQPAAASGAQTRRRFSGQDHLQFLQEQQDLLASAYDNEFGQIFETLEGGDAHAAAATAAAQPGLVGELVGLQVRAAAGPRVDSSVISLLGCDQMLSFRHSTLSLTDQEQLSAGLSDPIVAQLKVTRDLVRVLQKLTKYGAANGFSQDLSAYLLEFLSDLGQAEDELNSDAELSSSSCYIDHLTGRTIVSALDSLKRDVDDLPKVDLVVQARLLELLGAKIAELKKRYNNLKYIREHYHRHHTMRRRQKSEAEPGRPKSPTDTSGGGGGATTTTTTDQDRHSVGSEQDVHSLELASTSSMSQSLRRQAGEGENAAKELSRPTTTSGSCKFGSLCPVEFVFNIEKRLASRRQSGSRQVRLNDMTLAQLQSEKLELQKNLLRYEHWFGRPASRSEFNLVGHLYERYRAVKIIKQRKQGLSD</sequence>
<feature type="compositionally biased region" description="Basic residues" evidence="1">
    <location>
        <begin position="1675"/>
        <end position="1684"/>
    </location>
</feature>
<dbReference type="EMBL" id="CACTIH010007260">
    <property type="protein sequence ID" value="CAA3006416.1"/>
    <property type="molecule type" value="Genomic_DNA"/>
</dbReference>
<accession>A0A8S0TNI7</accession>
<evidence type="ECO:0000256" key="1">
    <source>
        <dbReference type="SAM" id="MobiDB-lite"/>
    </source>
</evidence>
<dbReference type="PANTHER" id="PTHR15904:SF17">
    <property type="entry name" value="RHO-GAP DOMAIN-CONTAINING PROTEIN"/>
    <property type="match status" value="1"/>
</dbReference>
<proteinExistence type="predicted"/>
<keyword evidence="4" id="KW-1185">Reference proteome</keyword>
<feature type="region of interest" description="Disordered" evidence="1">
    <location>
        <begin position="430"/>
        <end position="453"/>
    </location>
</feature>
<feature type="compositionally biased region" description="Polar residues" evidence="1">
    <location>
        <begin position="1201"/>
        <end position="1211"/>
    </location>
</feature>
<feature type="region of interest" description="Disordered" evidence="1">
    <location>
        <begin position="271"/>
        <end position="382"/>
    </location>
</feature>
<feature type="compositionally biased region" description="Polar residues" evidence="1">
    <location>
        <begin position="972"/>
        <end position="987"/>
    </location>
</feature>
<dbReference type="Gene3D" id="1.10.555.10">
    <property type="entry name" value="Rho GTPase activation protein"/>
    <property type="match status" value="1"/>
</dbReference>
<feature type="compositionally biased region" description="Low complexity" evidence="1">
    <location>
        <begin position="284"/>
        <end position="300"/>
    </location>
</feature>
<feature type="compositionally biased region" description="Low complexity" evidence="1">
    <location>
        <begin position="1219"/>
        <end position="1243"/>
    </location>
</feature>
<feature type="compositionally biased region" description="Basic and acidic residues" evidence="1">
    <location>
        <begin position="1713"/>
        <end position="1727"/>
    </location>
</feature>
<feature type="region of interest" description="Disordered" evidence="1">
    <location>
        <begin position="1"/>
        <end position="65"/>
    </location>
</feature>
<dbReference type="GO" id="GO:0007165">
    <property type="term" value="P:signal transduction"/>
    <property type="evidence" value="ECO:0007669"/>
    <property type="project" value="InterPro"/>
</dbReference>
<feature type="compositionally biased region" description="Basic and acidic residues" evidence="1">
    <location>
        <begin position="109"/>
        <end position="123"/>
    </location>
</feature>
<evidence type="ECO:0000259" key="2">
    <source>
        <dbReference type="PROSITE" id="PS50238"/>
    </source>
</evidence>
<dbReference type="Gramene" id="OE9A009410T1">
    <property type="protein sequence ID" value="OE9A009410C1"/>
    <property type="gene ID" value="OE9A009410"/>
</dbReference>
<feature type="compositionally biased region" description="Acidic residues" evidence="1">
    <location>
        <begin position="941"/>
        <end position="967"/>
    </location>
</feature>
<feature type="compositionally biased region" description="Low complexity" evidence="1">
    <location>
        <begin position="1005"/>
        <end position="1014"/>
    </location>
</feature>
<feature type="compositionally biased region" description="Basic residues" evidence="1">
    <location>
        <begin position="1298"/>
        <end position="1321"/>
    </location>
</feature>
<evidence type="ECO:0000313" key="4">
    <source>
        <dbReference type="Proteomes" id="UP000594638"/>
    </source>
</evidence>
<protein>
    <submittedName>
        <fullName evidence="3">Rho GTPase-activating 29 isoform X1</fullName>
    </submittedName>
</protein>